<dbReference type="SUPFAM" id="SSF74653">
    <property type="entry name" value="TolA/TonB C-terminal domain"/>
    <property type="match status" value="1"/>
</dbReference>
<feature type="region of interest" description="Disordered" evidence="1">
    <location>
        <begin position="39"/>
        <end position="149"/>
    </location>
</feature>
<evidence type="ECO:0000313" key="2">
    <source>
        <dbReference type="EMBL" id="EKS38831.1"/>
    </source>
</evidence>
<dbReference type="RefSeq" id="WP_002712166.1">
    <property type="nucleotide sequence ID" value="NZ_KB375281.1"/>
</dbReference>
<feature type="compositionally biased region" description="Basic and acidic residues" evidence="1">
    <location>
        <begin position="60"/>
        <end position="73"/>
    </location>
</feature>
<dbReference type="AlphaFoldDB" id="K8PBB1"/>
<feature type="compositionally biased region" description="Low complexity" evidence="1">
    <location>
        <begin position="74"/>
        <end position="88"/>
    </location>
</feature>
<sequence length="284" mass="30503">MRTGAAISVAAHVAVLTAWLMLAGVRPFEPTTAEAITIDIVTPEEAPPLPKEPDYDFPTLDEKTQEKTREKSQEQTAQKPQEPAQQQPAEPPPPAPSDASKPKQDAKQAALQQQPDQPKPASPPQPRPQPQAQPQTPPPAQPQQQQEVPTAAPDITSQFGMMFTLPDAGAAGDFDAKATAKANISREDAAALRAHLKTCSILPRSVAPSDNVSVVLRVAFRKDGTLAAEPLLIEASASEKGPALMKGAMDALAKCQPYAMLPPDRYDQWRMLDLSFSPKDFRGG</sequence>
<dbReference type="Proteomes" id="UP000001095">
    <property type="component" value="Unassembled WGS sequence"/>
</dbReference>
<dbReference type="PATRIC" id="fig|883079.3.peg.1319"/>
<organism evidence="2 3">
    <name type="scientific">Afipia clevelandensis ATCC 49720</name>
    <dbReference type="NCBI Taxonomy" id="883079"/>
    <lineage>
        <taxon>Bacteria</taxon>
        <taxon>Pseudomonadati</taxon>
        <taxon>Pseudomonadota</taxon>
        <taxon>Alphaproteobacteria</taxon>
        <taxon>Hyphomicrobiales</taxon>
        <taxon>Nitrobacteraceae</taxon>
        <taxon>Afipia</taxon>
    </lineage>
</organism>
<keyword evidence="3" id="KW-1185">Reference proteome</keyword>
<name>K8PBB1_9BRAD</name>
<dbReference type="EMBL" id="AGWY01000006">
    <property type="protein sequence ID" value="EKS38831.1"/>
    <property type="molecule type" value="Genomic_DNA"/>
</dbReference>
<evidence type="ECO:0000313" key="3">
    <source>
        <dbReference type="Proteomes" id="UP000001095"/>
    </source>
</evidence>
<proteinExistence type="predicted"/>
<comment type="caution">
    <text evidence="2">The sequence shown here is derived from an EMBL/GenBank/DDBJ whole genome shotgun (WGS) entry which is preliminary data.</text>
</comment>
<feature type="compositionally biased region" description="Low complexity" evidence="1">
    <location>
        <begin position="107"/>
        <end position="116"/>
    </location>
</feature>
<accession>K8PBB1</accession>
<evidence type="ECO:0008006" key="4">
    <source>
        <dbReference type="Google" id="ProtNLM"/>
    </source>
</evidence>
<dbReference type="HOGENOM" id="CLU_082343_0_0_5"/>
<gene>
    <name evidence="2" type="ORF">HMPREF9696_01300</name>
</gene>
<protein>
    <recommendedName>
        <fullName evidence="4">Cell envelope biogenesis protein TolA</fullName>
    </recommendedName>
</protein>
<evidence type="ECO:0000256" key="1">
    <source>
        <dbReference type="SAM" id="MobiDB-lite"/>
    </source>
</evidence>
<reference evidence="2 3" key="1">
    <citation type="submission" date="2012-04" db="EMBL/GenBank/DDBJ databases">
        <title>The Genome Sequence of Afipia clevelandensis ATCC 49720.</title>
        <authorList>
            <consortium name="The Broad Institute Genome Sequencing Platform"/>
            <person name="Earl A."/>
            <person name="Ward D."/>
            <person name="Feldgarden M."/>
            <person name="Gevers D."/>
            <person name="Huys G."/>
            <person name="Walker B."/>
            <person name="Young S.K."/>
            <person name="Zeng Q."/>
            <person name="Gargeya S."/>
            <person name="Fitzgerald M."/>
            <person name="Haas B."/>
            <person name="Abouelleil A."/>
            <person name="Alvarado L."/>
            <person name="Arachchi H.M."/>
            <person name="Berlin A."/>
            <person name="Chapman S.B."/>
            <person name="Goldberg J."/>
            <person name="Griggs A."/>
            <person name="Gujja S."/>
            <person name="Hansen M."/>
            <person name="Howarth C."/>
            <person name="Imamovic A."/>
            <person name="Larimer J."/>
            <person name="McCowen C."/>
            <person name="Montmayeur A."/>
            <person name="Murphy C."/>
            <person name="Neiman D."/>
            <person name="Pearson M."/>
            <person name="Priest M."/>
            <person name="Roberts A."/>
            <person name="Saif S."/>
            <person name="Shea T."/>
            <person name="Sisk P."/>
            <person name="Sykes S."/>
            <person name="Wortman J."/>
            <person name="Nusbaum C."/>
            <person name="Birren B."/>
        </authorList>
    </citation>
    <scope>NUCLEOTIDE SEQUENCE [LARGE SCALE GENOMIC DNA]</scope>
    <source>
        <strain evidence="2 3">ATCC 49720</strain>
    </source>
</reference>
<feature type="compositionally biased region" description="Pro residues" evidence="1">
    <location>
        <begin position="117"/>
        <end position="141"/>
    </location>
</feature>